<evidence type="ECO:0000313" key="3">
    <source>
        <dbReference type="Proteomes" id="UP001615550"/>
    </source>
</evidence>
<reference evidence="2 3" key="1">
    <citation type="submission" date="2024-08" db="EMBL/GenBank/DDBJ databases">
        <title>Draft Genome Sequence of Legionella lytica strain DSB2004, Isolated From a Fire Sprinkler System.</title>
        <authorList>
            <person name="Everhart A.D."/>
            <person name="Kidane D.T."/>
            <person name="Farone A.L."/>
            <person name="Farone M.B."/>
        </authorList>
    </citation>
    <scope>NUCLEOTIDE SEQUENCE [LARGE SCALE GENOMIC DNA]</scope>
    <source>
        <strain evidence="2 3">DSB2004</strain>
    </source>
</reference>
<evidence type="ECO:0000313" key="2">
    <source>
        <dbReference type="EMBL" id="MFJ1268167.1"/>
    </source>
</evidence>
<feature type="signal peptide" evidence="1">
    <location>
        <begin position="1"/>
        <end position="17"/>
    </location>
</feature>
<name>A0ABW8D640_9GAMM</name>
<organism evidence="2 3">
    <name type="scientific">Legionella lytica</name>
    <dbReference type="NCBI Taxonomy" id="96232"/>
    <lineage>
        <taxon>Bacteria</taxon>
        <taxon>Pseudomonadati</taxon>
        <taxon>Pseudomonadota</taxon>
        <taxon>Gammaproteobacteria</taxon>
        <taxon>Legionellales</taxon>
        <taxon>Legionellaceae</taxon>
        <taxon>Legionella</taxon>
    </lineage>
</organism>
<evidence type="ECO:0000256" key="1">
    <source>
        <dbReference type="SAM" id="SignalP"/>
    </source>
</evidence>
<feature type="chain" id="PRO_5046363192" evidence="1">
    <location>
        <begin position="18"/>
        <end position="232"/>
    </location>
</feature>
<dbReference type="EMBL" id="JBGORX010000001">
    <property type="protein sequence ID" value="MFJ1268167.1"/>
    <property type="molecule type" value="Genomic_DNA"/>
</dbReference>
<gene>
    <name evidence="2" type="ORF">ACD661_06330</name>
</gene>
<dbReference type="Proteomes" id="UP001615550">
    <property type="component" value="Unassembled WGS sequence"/>
</dbReference>
<keyword evidence="1" id="KW-0732">Signal</keyword>
<sequence>MRYFLLVSLFFSQFTYAMNHIVMVGDEKVEIKHTEGRGKTFIHVHHNEQTALKAAQAVVKKEGGSLITLVHSGGRNIVFNLRNTRYEFDPNRIYTDNGIKKTLTGLSQYSPEAHREVKKLADKIKQILPKGKVVAVHNNASYSLKDYLPGNSLQHDAQAIHMLPRNYYRNFYLVTKISDFLRLKSKGYNGILQKSTATDDGSLSIYLAKNDYINVEAGYDQLIEQIKMLQHA</sequence>
<keyword evidence="3" id="KW-1185">Reference proteome</keyword>
<protein>
    <submittedName>
        <fullName evidence="2">Protein tyrosine phosphatase</fullName>
    </submittedName>
</protein>
<accession>A0ABW8D640</accession>
<proteinExistence type="predicted"/>
<dbReference type="RefSeq" id="WP_400186986.1">
    <property type="nucleotide sequence ID" value="NZ_JBGORX010000001.1"/>
</dbReference>
<comment type="caution">
    <text evidence="2">The sequence shown here is derived from an EMBL/GenBank/DDBJ whole genome shotgun (WGS) entry which is preliminary data.</text>
</comment>